<evidence type="ECO:0000256" key="5">
    <source>
        <dbReference type="SAM" id="Phobius"/>
    </source>
</evidence>
<dbReference type="SUPFAM" id="SSF144091">
    <property type="entry name" value="Rhomboid-like"/>
    <property type="match status" value="1"/>
</dbReference>
<keyword evidence="7" id="KW-0378">Hydrolase</keyword>
<dbReference type="PANTHER" id="PTHR43731">
    <property type="entry name" value="RHOMBOID PROTEASE"/>
    <property type="match status" value="1"/>
</dbReference>
<evidence type="ECO:0000259" key="6">
    <source>
        <dbReference type="Pfam" id="PF01694"/>
    </source>
</evidence>
<dbReference type="Proteomes" id="UP000292958">
    <property type="component" value="Unassembled WGS sequence"/>
</dbReference>
<keyword evidence="4 5" id="KW-0472">Membrane</keyword>
<evidence type="ECO:0000313" key="7">
    <source>
        <dbReference type="EMBL" id="RZU40963.1"/>
    </source>
</evidence>
<feature type="domain" description="Peptidase S54 rhomboid" evidence="6">
    <location>
        <begin position="56"/>
        <end position="206"/>
    </location>
</feature>
<feature type="transmembrane region" description="Helical" evidence="5">
    <location>
        <begin position="55"/>
        <end position="81"/>
    </location>
</feature>
<feature type="transmembrane region" description="Helical" evidence="5">
    <location>
        <begin position="117"/>
        <end position="137"/>
    </location>
</feature>
<dbReference type="PANTHER" id="PTHR43731:SF26">
    <property type="entry name" value="RHOMBOID-LIKE PROTEIN 10, CHLOROPLASTIC"/>
    <property type="match status" value="1"/>
</dbReference>
<reference evidence="7 8" key="1">
    <citation type="submission" date="2019-02" db="EMBL/GenBank/DDBJ databases">
        <title>Genomic Encyclopedia of Archaeal and Bacterial Type Strains, Phase II (KMG-II): from individual species to whole genera.</title>
        <authorList>
            <person name="Goeker M."/>
        </authorList>
    </citation>
    <scope>NUCLEOTIDE SEQUENCE [LARGE SCALE GENOMIC DNA]</scope>
    <source>
        <strain evidence="7 8">DSM 18101</strain>
    </source>
</reference>
<keyword evidence="3 5" id="KW-1133">Transmembrane helix</keyword>
<keyword evidence="7" id="KW-0645">Protease</keyword>
<evidence type="ECO:0000256" key="4">
    <source>
        <dbReference type="ARBA" id="ARBA00023136"/>
    </source>
</evidence>
<dbReference type="Pfam" id="PF01694">
    <property type="entry name" value="Rhomboid"/>
    <property type="match status" value="1"/>
</dbReference>
<feature type="transmembrane region" description="Helical" evidence="5">
    <location>
        <begin position="17"/>
        <end position="35"/>
    </location>
</feature>
<comment type="subcellular location">
    <subcellularLocation>
        <location evidence="1">Membrane</location>
        <topology evidence="1">Multi-pass membrane protein</topology>
    </subcellularLocation>
</comment>
<dbReference type="GO" id="GO:0006508">
    <property type="term" value="P:proteolysis"/>
    <property type="evidence" value="ECO:0007669"/>
    <property type="project" value="UniProtKB-KW"/>
</dbReference>
<comment type="caution">
    <text evidence="7">The sequence shown here is derived from an EMBL/GenBank/DDBJ whole genome shotgun (WGS) entry which is preliminary data.</text>
</comment>
<evidence type="ECO:0000256" key="3">
    <source>
        <dbReference type="ARBA" id="ARBA00022989"/>
    </source>
</evidence>
<evidence type="ECO:0000256" key="1">
    <source>
        <dbReference type="ARBA" id="ARBA00004141"/>
    </source>
</evidence>
<dbReference type="Gene3D" id="1.20.1540.10">
    <property type="entry name" value="Rhomboid-like"/>
    <property type="match status" value="1"/>
</dbReference>
<feature type="transmembrane region" description="Helical" evidence="5">
    <location>
        <begin position="93"/>
        <end position="111"/>
    </location>
</feature>
<accession>A0A4Q7YV90</accession>
<dbReference type="OrthoDB" id="9813074at2"/>
<name>A0A4Q7YV90_9BACT</name>
<evidence type="ECO:0000313" key="8">
    <source>
        <dbReference type="Proteomes" id="UP000292958"/>
    </source>
</evidence>
<dbReference type="InterPro" id="IPR050925">
    <property type="entry name" value="Rhomboid_protease_S54"/>
</dbReference>
<dbReference type="InterPro" id="IPR022764">
    <property type="entry name" value="Peptidase_S54_rhomboid_dom"/>
</dbReference>
<feature type="transmembrane region" description="Helical" evidence="5">
    <location>
        <begin position="158"/>
        <end position="180"/>
    </location>
</feature>
<organism evidence="7 8">
    <name type="scientific">Edaphobacter modestus</name>
    <dbReference type="NCBI Taxonomy" id="388466"/>
    <lineage>
        <taxon>Bacteria</taxon>
        <taxon>Pseudomonadati</taxon>
        <taxon>Acidobacteriota</taxon>
        <taxon>Terriglobia</taxon>
        <taxon>Terriglobales</taxon>
        <taxon>Acidobacteriaceae</taxon>
        <taxon>Edaphobacter</taxon>
    </lineage>
</organism>
<keyword evidence="2 5" id="KW-0812">Transmembrane</keyword>
<evidence type="ECO:0000256" key="2">
    <source>
        <dbReference type="ARBA" id="ARBA00022692"/>
    </source>
</evidence>
<feature type="transmembrane region" description="Helical" evidence="5">
    <location>
        <begin position="186"/>
        <end position="207"/>
    </location>
</feature>
<gene>
    <name evidence="7" type="ORF">BDD14_2454</name>
</gene>
<keyword evidence="8" id="KW-1185">Reference proteome</keyword>
<sequence>MFCLPVPKDKFQTTTPWAISTIVIIDALLLIPLYTSDKISFFSHYAFTPSHPTPLTLFTALFLHVGLLHYVGNMWFLWIFGRKVECTLGTLRFAALYLLCGVGGQLLHLLLNLHSNLPLLGASGAISGIAGFYFFVFPRDRFNLHLYFGWWRIKTIDATTRSAVGAWIGEQFVLALITQVAQSSSVAFWAHVGGFAVGAATGAIYHLRVPETSRPSIPLVALEGEDIEEQPSDLTTLKLN</sequence>
<dbReference type="RefSeq" id="WP_130418958.1">
    <property type="nucleotide sequence ID" value="NZ_SHKW01000001.1"/>
</dbReference>
<protein>
    <submittedName>
        <fullName evidence="7">Membrane associated rhomboid family serine protease</fullName>
    </submittedName>
</protein>
<dbReference type="AlphaFoldDB" id="A0A4Q7YV90"/>
<dbReference type="GO" id="GO:0004252">
    <property type="term" value="F:serine-type endopeptidase activity"/>
    <property type="evidence" value="ECO:0007669"/>
    <property type="project" value="InterPro"/>
</dbReference>
<dbReference type="InterPro" id="IPR035952">
    <property type="entry name" value="Rhomboid-like_sf"/>
</dbReference>
<dbReference type="GO" id="GO:0016020">
    <property type="term" value="C:membrane"/>
    <property type="evidence" value="ECO:0007669"/>
    <property type="project" value="UniProtKB-SubCell"/>
</dbReference>
<dbReference type="EMBL" id="SHKW01000001">
    <property type="protein sequence ID" value="RZU40963.1"/>
    <property type="molecule type" value="Genomic_DNA"/>
</dbReference>
<proteinExistence type="predicted"/>